<evidence type="ECO:0000313" key="1">
    <source>
        <dbReference type="EMBL" id="CAD7006167.1"/>
    </source>
</evidence>
<comment type="caution">
    <text evidence="1">The sequence shown here is derived from an EMBL/GenBank/DDBJ whole genome shotgun (WGS) entry which is preliminary data.</text>
</comment>
<accession>A0A811V8P0</accession>
<dbReference type="Proteomes" id="UP000606786">
    <property type="component" value="Unassembled WGS sequence"/>
</dbReference>
<keyword evidence="2" id="KW-1185">Reference proteome</keyword>
<reference evidence="1" key="1">
    <citation type="submission" date="2020-11" db="EMBL/GenBank/DDBJ databases">
        <authorList>
            <person name="Whitehead M."/>
        </authorList>
    </citation>
    <scope>NUCLEOTIDE SEQUENCE</scope>
    <source>
        <strain evidence="1">EGII</strain>
    </source>
</reference>
<feature type="non-terminal residue" evidence="1">
    <location>
        <position position="1"/>
    </location>
</feature>
<gene>
    <name evidence="1" type="ORF">CCAP1982_LOCUS14494</name>
</gene>
<sequence>DLSTLRNFRRVNLVPLIPITPLRIPRAAYASGVKRRQHKTTTNVLAEAGSEAPIQPTACKAKQLHSKIVKYGQNQNKSMEETVTNYVQCGRM</sequence>
<organism evidence="1 2">
    <name type="scientific">Ceratitis capitata</name>
    <name type="common">Mediterranean fruit fly</name>
    <name type="synonym">Tephritis capitata</name>
    <dbReference type="NCBI Taxonomy" id="7213"/>
    <lineage>
        <taxon>Eukaryota</taxon>
        <taxon>Metazoa</taxon>
        <taxon>Ecdysozoa</taxon>
        <taxon>Arthropoda</taxon>
        <taxon>Hexapoda</taxon>
        <taxon>Insecta</taxon>
        <taxon>Pterygota</taxon>
        <taxon>Neoptera</taxon>
        <taxon>Endopterygota</taxon>
        <taxon>Diptera</taxon>
        <taxon>Brachycera</taxon>
        <taxon>Muscomorpha</taxon>
        <taxon>Tephritoidea</taxon>
        <taxon>Tephritidae</taxon>
        <taxon>Ceratitis</taxon>
        <taxon>Ceratitis</taxon>
    </lineage>
</organism>
<protein>
    <submittedName>
        <fullName evidence="1">(Mediterranean fruit fly) hypothetical protein</fullName>
    </submittedName>
</protein>
<dbReference type="EMBL" id="CAJHJT010000034">
    <property type="protein sequence ID" value="CAD7006167.1"/>
    <property type="molecule type" value="Genomic_DNA"/>
</dbReference>
<proteinExistence type="predicted"/>
<evidence type="ECO:0000313" key="2">
    <source>
        <dbReference type="Proteomes" id="UP000606786"/>
    </source>
</evidence>
<name>A0A811V8P0_CERCA</name>
<dbReference type="AlphaFoldDB" id="A0A811V8P0"/>